<proteinExistence type="predicted"/>
<gene>
    <name evidence="2" type="ORF">CHH57_00255</name>
</gene>
<dbReference type="Proteomes" id="UP000216961">
    <property type="component" value="Unassembled WGS sequence"/>
</dbReference>
<comment type="caution">
    <text evidence="2">The sequence shown here is derived from an EMBL/GenBank/DDBJ whole genome shotgun (WGS) entry which is preliminary data.</text>
</comment>
<dbReference type="NCBIfam" id="NF005807">
    <property type="entry name" value="PRK07667.1"/>
    <property type="match status" value="1"/>
</dbReference>
<keyword evidence="2" id="KW-0808">Transferase</keyword>
<dbReference type="PANTHER" id="PTHR10285">
    <property type="entry name" value="URIDINE KINASE"/>
    <property type="match status" value="1"/>
</dbReference>
<dbReference type="EMBL" id="NPBQ01000001">
    <property type="protein sequence ID" value="PAD85337.1"/>
    <property type="molecule type" value="Genomic_DNA"/>
</dbReference>
<sequence length="197" mass="23528">MQDHINAIAASIPTPAKGKRVVVGIDGLSRSGKTTIVKKLQACLHEKGFSVTVLHLDDYIVQRNRRYHTSYEEWHEYYHLQWDVQALQESLFKKLKDKTVLQLCKYNPDSDTHQIEKISLLHTDLIIMEGVFLQRKEWREFFDFILYLDCSKETRFARESKETQQNLNKFKNRYWKAEDYYVNTEYPKERANMVFKV</sequence>
<accession>A0AA91TW99</accession>
<dbReference type="InterPro" id="IPR006083">
    <property type="entry name" value="PRK/URK"/>
</dbReference>
<protein>
    <submittedName>
        <fullName evidence="2">Uridine kinase</fullName>
        <ecNumber evidence="2">2.7.1.48</ecNumber>
    </submittedName>
</protein>
<dbReference type="Pfam" id="PF00485">
    <property type="entry name" value="PRK"/>
    <property type="match status" value="1"/>
</dbReference>
<dbReference type="SUPFAM" id="SSF52540">
    <property type="entry name" value="P-loop containing nucleoside triphosphate hydrolases"/>
    <property type="match status" value="1"/>
</dbReference>
<organism evidence="2 3">
    <name type="scientific">Niallia circulans</name>
    <name type="common">Bacillus circulans</name>
    <dbReference type="NCBI Taxonomy" id="1397"/>
    <lineage>
        <taxon>Bacteria</taxon>
        <taxon>Bacillati</taxon>
        <taxon>Bacillota</taxon>
        <taxon>Bacilli</taxon>
        <taxon>Bacillales</taxon>
        <taxon>Bacillaceae</taxon>
        <taxon>Niallia</taxon>
    </lineage>
</organism>
<evidence type="ECO:0000313" key="2">
    <source>
        <dbReference type="EMBL" id="PAD85337.1"/>
    </source>
</evidence>
<feature type="domain" description="Phosphoribulokinase/uridine kinase" evidence="1">
    <location>
        <begin position="22"/>
        <end position="158"/>
    </location>
</feature>
<name>A0AA91TW99_NIACI</name>
<evidence type="ECO:0000259" key="1">
    <source>
        <dbReference type="Pfam" id="PF00485"/>
    </source>
</evidence>
<dbReference type="Gene3D" id="3.40.50.300">
    <property type="entry name" value="P-loop containing nucleotide triphosphate hydrolases"/>
    <property type="match status" value="1"/>
</dbReference>
<evidence type="ECO:0000313" key="3">
    <source>
        <dbReference type="Proteomes" id="UP000216961"/>
    </source>
</evidence>
<dbReference type="InterPro" id="IPR027417">
    <property type="entry name" value="P-loop_NTPase"/>
</dbReference>
<dbReference type="GO" id="GO:0004849">
    <property type="term" value="F:uridine kinase activity"/>
    <property type="evidence" value="ECO:0007669"/>
    <property type="project" value="UniProtKB-EC"/>
</dbReference>
<dbReference type="GO" id="GO:0005524">
    <property type="term" value="F:ATP binding"/>
    <property type="evidence" value="ECO:0007669"/>
    <property type="project" value="InterPro"/>
</dbReference>
<dbReference type="EC" id="2.7.1.48" evidence="2"/>
<dbReference type="AlphaFoldDB" id="A0AA91TW99"/>
<reference evidence="2 3" key="1">
    <citation type="submission" date="2017-07" db="EMBL/GenBank/DDBJ databases">
        <title>Isolation and whole genome analysis of endospore-forming bacteria from heroin.</title>
        <authorList>
            <person name="Kalinowski J."/>
            <person name="Ahrens B."/>
            <person name="Al-Dilaimi A."/>
            <person name="Winkler A."/>
            <person name="Wibberg D."/>
            <person name="Schleenbecker U."/>
            <person name="Ruckert C."/>
            <person name="Wolfel R."/>
            <person name="Grass G."/>
        </authorList>
    </citation>
    <scope>NUCLEOTIDE SEQUENCE [LARGE SCALE GENOMIC DNA]</scope>
    <source>
        <strain evidence="2 3">7521-2</strain>
    </source>
</reference>
<dbReference type="RefSeq" id="WP_095328328.1">
    <property type="nucleotide sequence ID" value="NZ_CP026033.1"/>
</dbReference>
<keyword evidence="2" id="KW-0418">Kinase</keyword>